<reference evidence="3 4" key="1">
    <citation type="journal article" date="2015" name="Genome Biol.">
        <title>Comparative genomics of Steinernema reveals deeply conserved gene regulatory networks.</title>
        <authorList>
            <person name="Dillman A.R."/>
            <person name="Macchietto M."/>
            <person name="Porter C.F."/>
            <person name="Rogers A."/>
            <person name="Williams B."/>
            <person name="Antoshechkin I."/>
            <person name="Lee M.M."/>
            <person name="Goodwin Z."/>
            <person name="Lu X."/>
            <person name="Lewis E.E."/>
            <person name="Goodrich-Blair H."/>
            <person name="Stock S.P."/>
            <person name="Adams B.J."/>
            <person name="Sternberg P.W."/>
            <person name="Mortazavi A."/>
        </authorList>
    </citation>
    <scope>NUCLEOTIDE SEQUENCE [LARGE SCALE GENOMIC DNA]</scope>
    <source>
        <strain evidence="3 4">ALL</strain>
    </source>
</reference>
<comment type="caution">
    <text evidence="3">The sequence shown here is derived from an EMBL/GenBank/DDBJ whole genome shotgun (WGS) entry which is preliminary data.</text>
</comment>
<organism evidence="3 4">
    <name type="scientific">Steinernema carpocapsae</name>
    <name type="common">Entomopathogenic nematode</name>
    <dbReference type="NCBI Taxonomy" id="34508"/>
    <lineage>
        <taxon>Eukaryota</taxon>
        <taxon>Metazoa</taxon>
        <taxon>Ecdysozoa</taxon>
        <taxon>Nematoda</taxon>
        <taxon>Chromadorea</taxon>
        <taxon>Rhabditida</taxon>
        <taxon>Tylenchina</taxon>
        <taxon>Panagrolaimomorpha</taxon>
        <taxon>Strongyloidoidea</taxon>
        <taxon>Steinernematidae</taxon>
        <taxon>Steinernema</taxon>
    </lineage>
</organism>
<proteinExistence type="predicted"/>
<feature type="transmembrane region" description="Helical" evidence="2">
    <location>
        <begin position="286"/>
        <end position="308"/>
    </location>
</feature>
<keyword evidence="2" id="KW-0812">Transmembrane</keyword>
<feature type="transmembrane region" description="Helical" evidence="2">
    <location>
        <begin position="260"/>
        <end position="279"/>
    </location>
</feature>
<feature type="compositionally biased region" description="Polar residues" evidence="1">
    <location>
        <begin position="104"/>
        <end position="114"/>
    </location>
</feature>
<keyword evidence="2" id="KW-1133">Transmembrane helix</keyword>
<sequence>MSSPLTTAQISLWPVAEAVLEVKAIAARSRAKLFKFSLIWTDYRTGFAEIMSVVVPSATVTRTLAVFCSTFAHELPVLVPADPMQSQTPPPAPGAPNPGAVNPSTSSGPTQPSATVPAPSAYKPCMENLTIPGEVPVAIQYKPGNKNPLLPGQLPPPPVQPGAADPSSSQAPGHYSFQKVNDPKAADAGPRRPCYAARGAFVPIAAARAAANAKYSTPRFVPPFFKPYWNIMGIALLFCVYFIVQGALDAASYFSSRQAFYVIALGEIPTAAVAIFGIIKKQPILIIVLVVFQVVATATRAVLCAGLIPGGIGIFAIVMSIVGTALILFACYPLISQNARLNDLRRKTTALIAPDHPAVAAEMGPAAAAPNVAP</sequence>
<feature type="transmembrane region" description="Helical" evidence="2">
    <location>
        <begin position="228"/>
        <end position="248"/>
    </location>
</feature>
<reference evidence="3 4" key="2">
    <citation type="journal article" date="2019" name="G3 (Bethesda)">
        <title>Hybrid Assembly of the Genome of the Entomopathogenic Nematode Steinernema carpocapsae Identifies the X-Chromosome.</title>
        <authorList>
            <person name="Serra L."/>
            <person name="Macchietto M."/>
            <person name="Macias-Munoz A."/>
            <person name="McGill C.J."/>
            <person name="Rodriguez I.M."/>
            <person name="Rodriguez B."/>
            <person name="Murad R."/>
            <person name="Mortazavi A."/>
        </authorList>
    </citation>
    <scope>NUCLEOTIDE SEQUENCE [LARGE SCALE GENOMIC DNA]</scope>
    <source>
        <strain evidence="3 4">ALL</strain>
    </source>
</reference>
<evidence type="ECO:0000313" key="3">
    <source>
        <dbReference type="EMBL" id="TKR82780.1"/>
    </source>
</evidence>
<feature type="region of interest" description="Disordered" evidence="1">
    <location>
        <begin position="146"/>
        <end position="189"/>
    </location>
</feature>
<feature type="region of interest" description="Disordered" evidence="1">
    <location>
        <begin position="82"/>
        <end position="119"/>
    </location>
</feature>
<evidence type="ECO:0000256" key="1">
    <source>
        <dbReference type="SAM" id="MobiDB-lite"/>
    </source>
</evidence>
<dbReference type="EMBL" id="AZBU02000004">
    <property type="protein sequence ID" value="TKR82780.1"/>
    <property type="molecule type" value="Genomic_DNA"/>
</dbReference>
<keyword evidence="2" id="KW-0472">Membrane</keyword>
<dbReference type="STRING" id="34508.A0A4U5NJ08"/>
<gene>
    <name evidence="3" type="ORF">L596_016459</name>
</gene>
<evidence type="ECO:0000313" key="4">
    <source>
        <dbReference type="Proteomes" id="UP000298663"/>
    </source>
</evidence>
<evidence type="ECO:0000256" key="2">
    <source>
        <dbReference type="SAM" id="Phobius"/>
    </source>
</evidence>
<feature type="transmembrane region" description="Helical" evidence="2">
    <location>
        <begin position="314"/>
        <end position="335"/>
    </location>
</feature>
<accession>A0A4U5NJ08</accession>
<name>A0A4U5NJ08_STECR</name>
<dbReference type="AlphaFoldDB" id="A0A4U5NJ08"/>
<dbReference type="Proteomes" id="UP000298663">
    <property type="component" value="Unassembled WGS sequence"/>
</dbReference>
<keyword evidence="4" id="KW-1185">Reference proteome</keyword>
<protein>
    <submittedName>
        <fullName evidence="3">Uncharacterized protein</fullName>
    </submittedName>
</protein>